<proteinExistence type="predicted"/>
<evidence type="ECO:0000256" key="1">
    <source>
        <dbReference type="SAM" id="MobiDB-lite"/>
    </source>
</evidence>
<name>A0AAC9LB42_9PSEU</name>
<protein>
    <submittedName>
        <fullName evidence="2">Uncharacterized protein</fullName>
    </submittedName>
</protein>
<organism evidence="2 3">
    <name type="scientific">Actinoalloteichus fjordicus</name>
    <dbReference type="NCBI Taxonomy" id="1612552"/>
    <lineage>
        <taxon>Bacteria</taxon>
        <taxon>Bacillati</taxon>
        <taxon>Actinomycetota</taxon>
        <taxon>Actinomycetes</taxon>
        <taxon>Pseudonocardiales</taxon>
        <taxon>Pseudonocardiaceae</taxon>
        <taxon>Actinoalloteichus</taxon>
    </lineage>
</organism>
<sequence>MNDDFDLPPRRELPQEVRDRMRFRLRQGLEGAGSAQSRASRLRAPVLVAASVGLLAMAAVVTTNVLAGDADGPAGPAPSGESEASEVPVGDEPFDRCGAAVAEAGAGEQFPDPGSWTVSKTLFDGQVLEIEAADQRFFCHVTARWAHVSDPAAAVAEPTDDRPVASIEVTATGSILGRVPADYGGEFPYGLYFEVRDGQGTLTVDVVVEDGVFFAPMHGDQTFAEDYLPSAEFYRTGPAPEYQQIPLGDLPPVAPFLVAVEDRPDAVEEWEQERDPGPDAPGGPEDEEWASTAPGQGVAENEWLRQCLEDSASTSPQSWRAGPAFSVYPESGAVPRILVARTRAAMGMCWLNAATPGPGATSSLWAAKHLPEDVTETTPVMAEFVEGGEAQAVWGVVPEEVSRLVIVVSGGAEVDALIEAGMYAARLPEDSAREGDTASFRAYDAAGALIDEQEFLLEW</sequence>
<dbReference type="AlphaFoldDB" id="A0AAC9LB42"/>
<dbReference type="KEGG" id="acad:UA74_12290"/>
<keyword evidence="3" id="KW-1185">Reference proteome</keyword>
<evidence type="ECO:0000313" key="3">
    <source>
        <dbReference type="Proteomes" id="UP000185511"/>
    </source>
</evidence>
<dbReference type="RefSeq" id="WP_075764402.1">
    <property type="nucleotide sequence ID" value="NZ_CP016076.1"/>
</dbReference>
<reference evidence="3" key="1">
    <citation type="submission" date="2016-06" db="EMBL/GenBank/DDBJ databases">
        <title>Complete genome sequence of Actinoalloteichus fjordicus DSM 46855 (=ADI127-17), type strain of the new species Actinoalloteichus fjordicus.</title>
        <authorList>
            <person name="Ruckert C."/>
            <person name="Nouioui I."/>
            <person name="Willmese J."/>
            <person name="van Wezel G."/>
            <person name="Klenk H.-P."/>
            <person name="Kalinowski J."/>
            <person name="Zotchev S.B."/>
        </authorList>
    </citation>
    <scope>NUCLEOTIDE SEQUENCE [LARGE SCALE GENOMIC DNA]</scope>
    <source>
        <strain evidence="3">ADI127-7</strain>
    </source>
</reference>
<dbReference type="Proteomes" id="UP000185511">
    <property type="component" value="Chromosome"/>
</dbReference>
<evidence type="ECO:0000313" key="2">
    <source>
        <dbReference type="EMBL" id="APU14518.1"/>
    </source>
</evidence>
<dbReference type="EMBL" id="CP016076">
    <property type="protein sequence ID" value="APU14518.1"/>
    <property type="molecule type" value="Genomic_DNA"/>
</dbReference>
<gene>
    <name evidence="2" type="ORF">UA74_12290</name>
</gene>
<accession>A0AAC9LB42</accession>
<feature type="compositionally biased region" description="Low complexity" evidence="1">
    <location>
        <begin position="71"/>
        <end position="90"/>
    </location>
</feature>
<feature type="region of interest" description="Disordered" evidence="1">
    <location>
        <begin position="265"/>
        <end position="295"/>
    </location>
</feature>
<feature type="region of interest" description="Disordered" evidence="1">
    <location>
        <begin position="71"/>
        <end position="94"/>
    </location>
</feature>